<evidence type="ECO:0000313" key="2">
    <source>
        <dbReference type="Proteomes" id="UP001551482"/>
    </source>
</evidence>
<accession>A0ABV3DIU5</accession>
<reference evidence="1 2" key="1">
    <citation type="submission" date="2024-06" db="EMBL/GenBank/DDBJ databases">
        <title>The Natural Products Discovery Center: Release of the First 8490 Sequenced Strains for Exploring Actinobacteria Biosynthetic Diversity.</title>
        <authorList>
            <person name="Kalkreuter E."/>
            <person name="Kautsar S.A."/>
            <person name="Yang D."/>
            <person name="Bader C.D."/>
            <person name="Teijaro C.N."/>
            <person name="Fluegel L."/>
            <person name="Davis C.M."/>
            <person name="Simpson J.R."/>
            <person name="Lauterbach L."/>
            <person name="Steele A.D."/>
            <person name="Gui C."/>
            <person name="Meng S."/>
            <person name="Li G."/>
            <person name="Viehrig K."/>
            <person name="Ye F."/>
            <person name="Su P."/>
            <person name="Kiefer A.F."/>
            <person name="Nichols A."/>
            <person name="Cepeda A.J."/>
            <person name="Yan W."/>
            <person name="Fan B."/>
            <person name="Jiang Y."/>
            <person name="Adhikari A."/>
            <person name="Zheng C.-J."/>
            <person name="Schuster L."/>
            <person name="Cowan T.M."/>
            <person name="Smanski M.J."/>
            <person name="Chevrette M.G."/>
            <person name="De Carvalho L.P.S."/>
            <person name="Shen B."/>
        </authorList>
    </citation>
    <scope>NUCLEOTIDE SEQUENCE [LARGE SCALE GENOMIC DNA]</scope>
    <source>
        <strain evidence="1 2">NPDC048946</strain>
    </source>
</reference>
<proteinExistence type="predicted"/>
<evidence type="ECO:0008006" key="3">
    <source>
        <dbReference type="Google" id="ProtNLM"/>
    </source>
</evidence>
<dbReference type="InterPro" id="IPR054058">
    <property type="entry name" value="HTH_67"/>
</dbReference>
<evidence type="ECO:0000313" key="1">
    <source>
        <dbReference type="EMBL" id="MEU8135372.1"/>
    </source>
</evidence>
<dbReference type="Proteomes" id="UP001551482">
    <property type="component" value="Unassembled WGS sequence"/>
</dbReference>
<name>A0ABV3DIU5_9ACTN</name>
<gene>
    <name evidence="1" type="ORF">AB0C36_17845</name>
</gene>
<organism evidence="1 2">
    <name type="scientific">Streptodolium elevatio</name>
    <dbReference type="NCBI Taxonomy" id="3157996"/>
    <lineage>
        <taxon>Bacteria</taxon>
        <taxon>Bacillati</taxon>
        <taxon>Actinomycetota</taxon>
        <taxon>Actinomycetes</taxon>
        <taxon>Kitasatosporales</taxon>
        <taxon>Streptomycetaceae</taxon>
        <taxon>Streptodolium</taxon>
    </lineage>
</organism>
<sequence length="297" mass="31318">MTRDTTAGADGGSYENHPARRLWAGIEPIHALVYFAPEVGDAATKAGLKGWFMGYFAGRAAPLGAIGPEAVGAMFFGFAPDKVARALPDAWSFASPREVLDSRLDAVDRALARALPAGADLTRLATLLEHAAGSCDFGARPLAAAWSGVRLPEDAHPRLRVWLAATVLREHRGDGHVFTAVDHGLDGLQASVTHAAAGLAPGERLLVSRGWTEKQWERALVELIGRGVLDTEGNLTEAGVALRASVEQSTNRLASAPIRALGEYAAEEAIALATPLARHLIDTEAVPVPNPIGVTRP</sequence>
<dbReference type="RefSeq" id="WP_358355071.1">
    <property type="nucleotide sequence ID" value="NZ_JBEZFP010000041.1"/>
</dbReference>
<dbReference type="Pfam" id="PF21863">
    <property type="entry name" value="HTH_67"/>
    <property type="match status" value="1"/>
</dbReference>
<dbReference type="NCBIfam" id="NF047719">
    <property type="entry name" value="SCO6745_fam_HTH"/>
    <property type="match status" value="1"/>
</dbReference>
<protein>
    <recommendedName>
        <fullName evidence="3">SalK</fullName>
    </recommendedName>
</protein>
<dbReference type="EMBL" id="JBEZFP010000041">
    <property type="protein sequence ID" value="MEU8135372.1"/>
    <property type="molecule type" value="Genomic_DNA"/>
</dbReference>
<comment type="caution">
    <text evidence="1">The sequence shown here is derived from an EMBL/GenBank/DDBJ whole genome shotgun (WGS) entry which is preliminary data.</text>
</comment>
<keyword evidence="2" id="KW-1185">Reference proteome</keyword>